<dbReference type="Pfam" id="PF22150">
    <property type="entry name" value="Tt1218-like"/>
    <property type="match status" value="1"/>
</dbReference>
<dbReference type="NCBIfam" id="TIGR02532">
    <property type="entry name" value="IV_pilin_GFxxxE"/>
    <property type="match status" value="1"/>
</dbReference>
<comment type="caution">
    <text evidence="2">The sequence shown here is derived from an EMBL/GenBank/DDBJ whole genome shotgun (WGS) entry which is preliminary data.</text>
</comment>
<evidence type="ECO:0000313" key="3">
    <source>
        <dbReference type="Proteomes" id="UP000191110"/>
    </source>
</evidence>
<keyword evidence="3" id="KW-1185">Reference proteome</keyword>
<protein>
    <submittedName>
        <fullName evidence="2">Type IV pilus modification protein PilV</fullName>
    </submittedName>
</protein>
<evidence type="ECO:0000313" key="2">
    <source>
        <dbReference type="EMBL" id="OOZ41369.1"/>
    </source>
</evidence>
<reference evidence="2 3" key="1">
    <citation type="submission" date="2016-11" db="EMBL/GenBank/DDBJ databases">
        <title>Mixed transmission modes and dynamic genome evolution in an obligate animal-bacterial symbiosis.</title>
        <authorList>
            <person name="Russell S.L."/>
            <person name="Corbett-Detig R.B."/>
            <person name="Cavanaugh C.M."/>
        </authorList>
    </citation>
    <scope>NUCLEOTIDE SEQUENCE [LARGE SCALE GENOMIC DNA]</scope>
    <source>
        <strain evidence="2">Sveles-Q1</strain>
    </source>
</reference>
<dbReference type="NCBIfam" id="TIGR02523">
    <property type="entry name" value="type_IV_pilV"/>
    <property type="match status" value="1"/>
</dbReference>
<feature type="domain" description="Type IV pilin Tt1218-like" evidence="1">
    <location>
        <begin position="30"/>
        <end position="102"/>
    </location>
</feature>
<dbReference type="RefSeq" id="WP_172840146.1">
    <property type="nucleotide sequence ID" value="NZ_MPRL01000011.1"/>
</dbReference>
<dbReference type="Proteomes" id="UP000191110">
    <property type="component" value="Unassembled WGS sequence"/>
</dbReference>
<name>A0A1T2L8F5_9GAMM</name>
<sequence>MERRQQNGFAMMEVLVTVLVLSVGLLGIAAMQTTGLKYNHSAYLRTQATLLAYDISDRMRSNMSAVTANSYVTAYNDSGTAISNCSSASSGCSSVQMAQNDLFEWKGTLSSELPFGQGQITRVSGSNQWTISVMWDDERNNSDKIFTTVFQP</sequence>
<accession>A0A1T2L8F5</accession>
<gene>
    <name evidence="2" type="ORF">BOW53_04275</name>
</gene>
<proteinExistence type="predicted"/>
<dbReference type="EMBL" id="MPRL01000011">
    <property type="protein sequence ID" value="OOZ41369.1"/>
    <property type="molecule type" value="Genomic_DNA"/>
</dbReference>
<organism evidence="2 3">
    <name type="scientific">Solemya pervernicosa gill symbiont</name>
    <dbReference type="NCBI Taxonomy" id="642797"/>
    <lineage>
        <taxon>Bacteria</taxon>
        <taxon>Pseudomonadati</taxon>
        <taxon>Pseudomonadota</taxon>
        <taxon>Gammaproteobacteria</taxon>
        <taxon>sulfur-oxidizing symbionts</taxon>
    </lineage>
</organism>
<evidence type="ECO:0000259" key="1">
    <source>
        <dbReference type="Pfam" id="PF22150"/>
    </source>
</evidence>
<dbReference type="InterPro" id="IPR012902">
    <property type="entry name" value="N_methyl_site"/>
</dbReference>
<dbReference type="InterPro" id="IPR013362">
    <property type="entry name" value="Pilus_4_PilV"/>
</dbReference>
<dbReference type="InterPro" id="IPR054402">
    <property type="entry name" value="Tt1218-like_dom"/>
</dbReference>
<dbReference type="AlphaFoldDB" id="A0A1T2L8F5"/>
<dbReference type="Pfam" id="PF07963">
    <property type="entry name" value="N_methyl"/>
    <property type="match status" value="1"/>
</dbReference>